<dbReference type="Pfam" id="PF01661">
    <property type="entry name" value="Macro"/>
    <property type="match status" value="1"/>
</dbReference>
<evidence type="ECO:0000256" key="2">
    <source>
        <dbReference type="ARBA" id="ARBA00048482"/>
    </source>
</evidence>
<dbReference type="AlphaFoldDB" id="A0A921DXB2"/>
<organism evidence="5 6">
    <name type="scientific">Aliicoccus persicus</name>
    <dbReference type="NCBI Taxonomy" id="930138"/>
    <lineage>
        <taxon>Bacteria</taxon>
        <taxon>Bacillati</taxon>
        <taxon>Bacillota</taxon>
        <taxon>Bacilli</taxon>
        <taxon>Bacillales</taxon>
        <taxon>Staphylococcaceae</taxon>
        <taxon>Aliicoccus</taxon>
    </lineage>
</organism>
<comment type="similarity">
    <text evidence="3">Belongs to the MacroD-type family. Zn-Macro subfamily.</text>
</comment>
<reference evidence="5" key="1">
    <citation type="journal article" date="2021" name="PeerJ">
        <title>Extensive microbial diversity within the chicken gut microbiome revealed by metagenomics and culture.</title>
        <authorList>
            <person name="Gilroy R."/>
            <person name="Ravi A."/>
            <person name="Getino M."/>
            <person name="Pursley I."/>
            <person name="Horton D.L."/>
            <person name="Alikhan N.F."/>
            <person name="Baker D."/>
            <person name="Gharbi K."/>
            <person name="Hall N."/>
            <person name="Watson M."/>
            <person name="Adriaenssens E.M."/>
            <person name="Foster-Nyarko E."/>
            <person name="Jarju S."/>
            <person name="Secka A."/>
            <person name="Antonio M."/>
            <person name="Oren A."/>
            <person name="Chaudhuri R.R."/>
            <person name="La Ragione R."/>
            <person name="Hildebrand F."/>
            <person name="Pallen M.J."/>
        </authorList>
    </citation>
    <scope>NUCLEOTIDE SEQUENCE</scope>
    <source>
        <strain evidence="5">6019</strain>
    </source>
</reference>
<dbReference type="PANTHER" id="PTHR11106:SF27">
    <property type="entry name" value="MACRO DOMAIN-CONTAINING PROTEIN"/>
    <property type="match status" value="1"/>
</dbReference>
<feature type="domain" description="Macro" evidence="4">
    <location>
        <begin position="1"/>
        <end position="169"/>
    </location>
</feature>
<evidence type="ECO:0000256" key="3">
    <source>
        <dbReference type="ARBA" id="ARBA00093459"/>
    </source>
</evidence>
<sequence length="327" mass="36688">MPFKIIRQDITKMKVDAIVNAANTELKMGGGVCGAIFKSAGTDQLQVACDALAPIKTGEAVITPGFDLDAKFIIHAAGPIYREWSKEENERLLRSAYLSSLEIAAEHGLESIAFPLISSGIYGYPKDEALSVGTSTIQEFLLDHEMEVTLVVFDKASFEISSERLDSVERYIDDNYVDTHRDFRRGARSVELHDMSRVDEKRLASTSLDDLIGNIDEPFSRMFMRLIDAKGMTDVDVYKRANIDRRLFSKIRSIEGYMPSKRTAIALAIALELSLEETDELLEWAGYALSHAVKFDVIIEYFIINGIYDVFEINAVLFKYDQPLLGS</sequence>
<dbReference type="PROSITE" id="PS51154">
    <property type="entry name" value="MACRO"/>
    <property type="match status" value="1"/>
</dbReference>
<evidence type="ECO:0000313" key="5">
    <source>
        <dbReference type="EMBL" id="HJE19881.1"/>
    </source>
</evidence>
<dbReference type="SMART" id="SM00506">
    <property type="entry name" value="A1pp"/>
    <property type="match status" value="1"/>
</dbReference>
<dbReference type="SUPFAM" id="SSF52949">
    <property type="entry name" value="Macro domain-like"/>
    <property type="match status" value="1"/>
</dbReference>
<dbReference type="CDD" id="cd02908">
    <property type="entry name" value="Macro_OAADPr_deacetylase"/>
    <property type="match status" value="1"/>
</dbReference>
<evidence type="ECO:0000259" key="4">
    <source>
        <dbReference type="PROSITE" id="PS51154"/>
    </source>
</evidence>
<dbReference type="InterPro" id="IPR043472">
    <property type="entry name" value="Macro_dom-like"/>
</dbReference>
<dbReference type="Gene3D" id="3.40.220.10">
    <property type="entry name" value="Leucine Aminopeptidase, subunit E, domain 1"/>
    <property type="match status" value="1"/>
</dbReference>
<protein>
    <recommendedName>
        <fullName evidence="1">Protein-ADP-ribose hydrolase</fullName>
    </recommendedName>
</protein>
<comment type="catalytic activity">
    <reaction evidence="2">
        <text>4-O-(ADP-D-ribosyl)-L-aspartyl-[protein] + H2O = L-aspartyl-[protein] + ADP-D-ribose + H(+)</text>
        <dbReference type="Rhea" id="RHEA:54428"/>
        <dbReference type="Rhea" id="RHEA-COMP:9867"/>
        <dbReference type="Rhea" id="RHEA-COMP:13832"/>
        <dbReference type="ChEBI" id="CHEBI:15377"/>
        <dbReference type="ChEBI" id="CHEBI:15378"/>
        <dbReference type="ChEBI" id="CHEBI:29961"/>
        <dbReference type="ChEBI" id="CHEBI:57967"/>
        <dbReference type="ChEBI" id="CHEBI:138102"/>
    </reaction>
    <physiologicalReaction direction="left-to-right" evidence="2">
        <dbReference type="Rhea" id="RHEA:54429"/>
    </physiologicalReaction>
</comment>
<accession>A0A921DXB2</accession>
<evidence type="ECO:0000313" key="6">
    <source>
        <dbReference type="Proteomes" id="UP000763505"/>
    </source>
</evidence>
<dbReference type="Proteomes" id="UP000763505">
    <property type="component" value="Unassembled WGS sequence"/>
</dbReference>
<evidence type="ECO:0000256" key="1">
    <source>
        <dbReference type="ARBA" id="ARBA00018852"/>
    </source>
</evidence>
<dbReference type="EMBL" id="DYYI01000069">
    <property type="protein sequence ID" value="HJE19881.1"/>
    <property type="molecule type" value="Genomic_DNA"/>
</dbReference>
<dbReference type="PANTHER" id="PTHR11106">
    <property type="entry name" value="GANGLIOSIDE INDUCED DIFFERENTIATION ASSOCIATED PROTEIN 2-RELATED"/>
    <property type="match status" value="1"/>
</dbReference>
<proteinExistence type="inferred from homology"/>
<reference evidence="5" key="2">
    <citation type="submission" date="2021-09" db="EMBL/GenBank/DDBJ databases">
        <authorList>
            <person name="Gilroy R."/>
        </authorList>
    </citation>
    <scope>NUCLEOTIDE SEQUENCE</scope>
    <source>
        <strain evidence="5">6019</strain>
    </source>
</reference>
<comment type="caution">
    <text evidence="5">The sequence shown here is derived from an EMBL/GenBank/DDBJ whole genome shotgun (WGS) entry which is preliminary data.</text>
</comment>
<name>A0A921DXB2_9STAP</name>
<gene>
    <name evidence="5" type="ORF">K8V35_05980</name>
</gene>
<dbReference type="InterPro" id="IPR002589">
    <property type="entry name" value="Macro_dom"/>
</dbReference>